<evidence type="ECO:0000256" key="2">
    <source>
        <dbReference type="ARBA" id="ARBA00022670"/>
    </source>
</evidence>
<sequence>MAHRARIWLHRAATCGALLAAAALAVPAQSAHAAPGEPSPAPSASSGASGGSDVSGGSGGGRSAEKKYRDMPLDELLEELQKLYHSAEESTEKYNDASDRLKKQRAEVKKVRGRLDDKRDEVDEGRKVAGALARQQYRHGSISPYAGMLLSDDPNSVIDQRRLIAQGVDAQVHTVERLEAAEKELSRLADRAQEALEKAEELAAKERGARDEVKKKLADVERVVASLTGTQLADLQRMEQREIDRMQAEFIASGALGTGARGASRGGAKAIAYALAQLGKPYVWGAEGPDSFDCSGLTSQAWLAAGKVIPRTSQEQWRQLPRVPLERMRPGDLVIYGAGATHVGIYLGDGAVVHAPRPGSYVKVAPVGSMTVIGAVRPDEGAKSMEDYKVPEVPKSAEKGAPIGTGL</sequence>
<evidence type="ECO:0000256" key="3">
    <source>
        <dbReference type="ARBA" id="ARBA00022801"/>
    </source>
</evidence>
<name>A0ABN3KUL0_9ACTN</name>
<keyword evidence="4" id="KW-0788">Thiol protease</keyword>
<dbReference type="Gene3D" id="3.90.1720.10">
    <property type="entry name" value="endopeptidase domain like (from Nostoc punctiforme)"/>
    <property type="match status" value="1"/>
</dbReference>
<organism evidence="9 10">
    <name type="scientific">Streptomyces thermolineatus</name>
    <dbReference type="NCBI Taxonomy" id="44033"/>
    <lineage>
        <taxon>Bacteria</taxon>
        <taxon>Bacillati</taxon>
        <taxon>Actinomycetota</taxon>
        <taxon>Actinomycetes</taxon>
        <taxon>Kitasatosporales</taxon>
        <taxon>Streptomycetaceae</taxon>
        <taxon>Streptomyces</taxon>
    </lineage>
</organism>
<comment type="similarity">
    <text evidence="1">Belongs to the peptidase C40 family.</text>
</comment>
<protein>
    <submittedName>
        <fullName evidence="9">NlpC/P60 family protein</fullName>
    </submittedName>
</protein>
<evidence type="ECO:0000256" key="7">
    <source>
        <dbReference type="SAM" id="SignalP"/>
    </source>
</evidence>
<comment type="caution">
    <text evidence="9">The sequence shown here is derived from an EMBL/GenBank/DDBJ whole genome shotgun (WGS) entry which is preliminary data.</text>
</comment>
<evidence type="ECO:0000256" key="1">
    <source>
        <dbReference type="ARBA" id="ARBA00007074"/>
    </source>
</evidence>
<accession>A0ABN3KUL0</accession>
<evidence type="ECO:0000256" key="4">
    <source>
        <dbReference type="ARBA" id="ARBA00022807"/>
    </source>
</evidence>
<keyword evidence="10" id="KW-1185">Reference proteome</keyword>
<dbReference type="Pfam" id="PF00877">
    <property type="entry name" value="NLPC_P60"/>
    <property type="match status" value="1"/>
</dbReference>
<feature type="coiled-coil region" evidence="5">
    <location>
        <begin position="73"/>
        <end position="121"/>
    </location>
</feature>
<dbReference type="RefSeq" id="WP_344381422.1">
    <property type="nucleotide sequence ID" value="NZ_BAAATA010000002.1"/>
</dbReference>
<evidence type="ECO:0000256" key="6">
    <source>
        <dbReference type="SAM" id="MobiDB-lite"/>
    </source>
</evidence>
<feature type="signal peptide" evidence="7">
    <location>
        <begin position="1"/>
        <end position="33"/>
    </location>
</feature>
<keyword evidence="3" id="KW-0378">Hydrolase</keyword>
<gene>
    <name evidence="9" type="ORF">GCM10010406_04930</name>
</gene>
<evidence type="ECO:0000313" key="10">
    <source>
        <dbReference type="Proteomes" id="UP001501358"/>
    </source>
</evidence>
<dbReference type="Proteomes" id="UP001501358">
    <property type="component" value="Unassembled WGS sequence"/>
</dbReference>
<dbReference type="InterPro" id="IPR038765">
    <property type="entry name" value="Papain-like_cys_pep_sf"/>
</dbReference>
<feature type="region of interest" description="Disordered" evidence="6">
    <location>
        <begin position="32"/>
        <end position="68"/>
    </location>
</feature>
<feature type="coiled-coil region" evidence="5">
    <location>
        <begin position="175"/>
        <end position="216"/>
    </location>
</feature>
<dbReference type="SUPFAM" id="SSF54001">
    <property type="entry name" value="Cysteine proteinases"/>
    <property type="match status" value="1"/>
</dbReference>
<dbReference type="PANTHER" id="PTHR47359">
    <property type="entry name" value="PEPTIDOGLYCAN DL-ENDOPEPTIDASE CWLO"/>
    <property type="match status" value="1"/>
</dbReference>
<dbReference type="InterPro" id="IPR051794">
    <property type="entry name" value="PG_Endopeptidase_C40"/>
</dbReference>
<proteinExistence type="inferred from homology"/>
<evidence type="ECO:0000256" key="5">
    <source>
        <dbReference type="SAM" id="Coils"/>
    </source>
</evidence>
<feature type="chain" id="PRO_5045314117" evidence="7">
    <location>
        <begin position="34"/>
        <end position="407"/>
    </location>
</feature>
<reference evidence="9 10" key="1">
    <citation type="journal article" date="2019" name="Int. J. Syst. Evol. Microbiol.">
        <title>The Global Catalogue of Microorganisms (GCM) 10K type strain sequencing project: providing services to taxonomists for standard genome sequencing and annotation.</title>
        <authorList>
            <consortium name="The Broad Institute Genomics Platform"/>
            <consortium name="The Broad Institute Genome Sequencing Center for Infectious Disease"/>
            <person name="Wu L."/>
            <person name="Ma J."/>
        </authorList>
    </citation>
    <scope>NUCLEOTIDE SEQUENCE [LARGE SCALE GENOMIC DNA]</scope>
    <source>
        <strain evidence="9 10">JCM 6307</strain>
    </source>
</reference>
<evidence type="ECO:0000259" key="8">
    <source>
        <dbReference type="PROSITE" id="PS51935"/>
    </source>
</evidence>
<dbReference type="EMBL" id="BAAATA010000002">
    <property type="protein sequence ID" value="GAA2472259.1"/>
    <property type="molecule type" value="Genomic_DNA"/>
</dbReference>
<dbReference type="InterPro" id="IPR000064">
    <property type="entry name" value="NLP_P60_dom"/>
</dbReference>
<keyword evidence="7" id="KW-0732">Signal</keyword>
<dbReference type="PANTHER" id="PTHR47359:SF3">
    <property type="entry name" value="NLP_P60 DOMAIN-CONTAINING PROTEIN-RELATED"/>
    <property type="match status" value="1"/>
</dbReference>
<keyword evidence="2" id="KW-0645">Protease</keyword>
<feature type="compositionally biased region" description="Gly residues" evidence="6">
    <location>
        <begin position="48"/>
        <end position="62"/>
    </location>
</feature>
<keyword evidence="5" id="KW-0175">Coiled coil</keyword>
<feature type="compositionally biased region" description="Low complexity" evidence="6">
    <location>
        <begin position="32"/>
        <end position="47"/>
    </location>
</feature>
<evidence type="ECO:0000313" key="9">
    <source>
        <dbReference type="EMBL" id="GAA2472259.1"/>
    </source>
</evidence>
<feature type="domain" description="NlpC/P60" evidence="8">
    <location>
        <begin position="264"/>
        <end position="385"/>
    </location>
</feature>
<dbReference type="PROSITE" id="PS51935">
    <property type="entry name" value="NLPC_P60"/>
    <property type="match status" value="1"/>
</dbReference>